<dbReference type="Gene3D" id="3.30.160.60">
    <property type="entry name" value="Classic Zinc Finger"/>
    <property type="match status" value="1"/>
</dbReference>
<keyword evidence="4" id="KW-1185">Reference proteome</keyword>
<accession>A0AAV6UR10</accession>
<proteinExistence type="predicted"/>
<dbReference type="SUPFAM" id="SSF57667">
    <property type="entry name" value="beta-beta-alpha zinc fingers"/>
    <property type="match status" value="1"/>
</dbReference>
<keyword evidence="1" id="KW-0479">Metal-binding</keyword>
<comment type="caution">
    <text evidence="3">The sequence shown here is derived from an EMBL/GenBank/DDBJ whole genome shotgun (WGS) entry which is preliminary data.</text>
</comment>
<evidence type="ECO:0000259" key="2">
    <source>
        <dbReference type="PROSITE" id="PS50157"/>
    </source>
</evidence>
<reference evidence="3 4" key="1">
    <citation type="journal article" date="2022" name="Nat. Ecol. Evol.">
        <title>A masculinizing supergene underlies an exaggerated male reproductive morph in a spider.</title>
        <authorList>
            <person name="Hendrickx F."/>
            <person name="De Corte Z."/>
            <person name="Sonet G."/>
            <person name="Van Belleghem S.M."/>
            <person name="Kostlbacher S."/>
            <person name="Vangestel C."/>
        </authorList>
    </citation>
    <scope>NUCLEOTIDE SEQUENCE [LARGE SCALE GENOMIC DNA]</scope>
    <source>
        <strain evidence="3">W744_W776</strain>
    </source>
</reference>
<keyword evidence="1" id="KW-0863">Zinc-finger</keyword>
<organism evidence="3 4">
    <name type="scientific">Oedothorax gibbosus</name>
    <dbReference type="NCBI Taxonomy" id="931172"/>
    <lineage>
        <taxon>Eukaryota</taxon>
        <taxon>Metazoa</taxon>
        <taxon>Ecdysozoa</taxon>
        <taxon>Arthropoda</taxon>
        <taxon>Chelicerata</taxon>
        <taxon>Arachnida</taxon>
        <taxon>Araneae</taxon>
        <taxon>Araneomorphae</taxon>
        <taxon>Entelegynae</taxon>
        <taxon>Araneoidea</taxon>
        <taxon>Linyphiidae</taxon>
        <taxon>Erigoninae</taxon>
        <taxon>Oedothorax</taxon>
    </lineage>
</organism>
<dbReference type="InterPro" id="IPR036236">
    <property type="entry name" value="Znf_C2H2_sf"/>
</dbReference>
<feature type="domain" description="C2H2-type" evidence="2">
    <location>
        <begin position="51"/>
        <end position="78"/>
    </location>
</feature>
<dbReference type="GO" id="GO:0008270">
    <property type="term" value="F:zinc ion binding"/>
    <property type="evidence" value="ECO:0007669"/>
    <property type="project" value="UniProtKB-KW"/>
</dbReference>
<sequence>MNIHWTKHSRQDKFKKGFKNFASSHKKGWLKTQDQNNLVKFKNFISLFETRNCEGNHKTFSEKALLIHHFFIHTIEKPYKCATRLLI</sequence>
<protein>
    <recommendedName>
        <fullName evidence="2">C2H2-type domain-containing protein</fullName>
    </recommendedName>
</protein>
<dbReference type="EMBL" id="JAFNEN010000292">
    <property type="protein sequence ID" value="KAG8186741.1"/>
    <property type="molecule type" value="Genomic_DNA"/>
</dbReference>
<dbReference type="AlphaFoldDB" id="A0AAV6UR10"/>
<dbReference type="PROSITE" id="PS50157">
    <property type="entry name" value="ZINC_FINGER_C2H2_2"/>
    <property type="match status" value="1"/>
</dbReference>
<evidence type="ECO:0000313" key="3">
    <source>
        <dbReference type="EMBL" id="KAG8186741.1"/>
    </source>
</evidence>
<dbReference type="Proteomes" id="UP000827092">
    <property type="component" value="Unassembled WGS sequence"/>
</dbReference>
<name>A0AAV6UR10_9ARAC</name>
<evidence type="ECO:0000256" key="1">
    <source>
        <dbReference type="PROSITE-ProRule" id="PRU00042"/>
    </source>
</evidence>
<gene>
    <name evidence="3" type="ORF">JTE90_009810</name>
</gene>
<keyword evidence="1" id="KW-0862">Zinc</keyword>
<evidence type="ECO:0000313" key="4">
    <source>
        <dbReference type="Proteomes" id="UP000827092"/>
    </source>
</evidence>
<dbReference type="InterPro" id="IPR013087">
    <property type="entry name" value="Znf_C2H2_type"/>
</dbReference>